<gene>
    <name evidence="7" type="ORF">CYL18_09205</name>
</gene>
<protein>
    <submittedName>
        <fullName evidence="7">Uncharacterized protein</fullName>
    </submittedName>
</protein>
<dbReference type="EMBL" id="PKOZ01000004">
    <property type="protein sequence ID" value="PQD95453.1"/>
    <property type="molecule type" value="Genomic_DNA"/>
</dbReference>
<evidence type="ECO:0000313" key="7">
    <source>
        <dbReference type="EMBL" id="PQD95453.1"/>
    </source>
</evidence>
<keyword evidence="8" id="KW-1185">Reference proteome</keyword>
<dbReference type="Pfam" id="PF13440">
    <property type="entry name" value="Polysacc_synt_3"/>
    <property type="match status" value="1"/>
</dbReference>
<comment type="caution">
    <text evidence="7">The sequence shown here is derived from an EMBL/GenBank/DDBJ whole genome shotgun (WGS) entry which is preliminary data.</text>
</comment>
<dbReference type="AlphaFoldDB" id="A0A2S7N0B4"/>
<dbReference type="GO" id="GO:0005886">
    <property type="term" value="C:plasma membrane"/>
    <property type="evidence" value="ECO:0007669"/>
    <property type="project" value="UniProtKB-SubCell"/>
</dbReference>
<proteinExistence type="predicted"/>
<name>A0A2S7N0B4_9BACI</name>
<feature type="transmembrane region" description="Helical" evidence="6">
    <location>
        <begin position="379"/>
        <end position="396"/>
    </location>
</feature>
<reference evidence="7 8" key="1">
    <citation type="submission" date="2017-12" db="EMBL/GenBank/DDBJ databases">
        <title>Taxonomic description and draft genome of Pradoshia cofamensis Gen. nov., sp. nov., a thermotolerant bacillale isolated from anterior gut of earthworm Eisenia fetida.</title>
        <authorList>
            <person name="Saha T."/>
            <person name="Chakraborty R."/>
        </authorList>
    </citation>
    <scope>NUCLEOTIDE SEQUENCE [LARGE SCALE GENOMIC DNA]</scope>
    <source>
        <strain evidence="7 8">EAG3</strain>
    </source>
</reference>
<evidence type="ECO:0000256" key="2">
    <source>
        <dbReference type="ARBA" id="ARBA00022475"/>
    </source>
</evidence>
<dbReference type="Proteomes" id="UP000239663">
    <property type="component" value="Unassembled WGS sequence"/>
</dbReference>
<feature type="transmembrane region" description="Helical" evidence="6">
    <location>
        <begin position="142"/>
        <end position="163"/>
    </location>
</feature>
<evidence type="ECO:0000256" key="1">
    <source>
        <dbReference type="ARBA" id="ARBA00004651"/>
    </source>
</evidence>
<dbReference type="OrthoDB" id="2938824at2"/>
<keyword evidence="5 6" id="KW-0472">Membrane</keyword>
<sequence>MLKESALLSINRFAKSFVQIMVTIIIARVLTIVEMGIYQQIFLIAVILGALLPFEMQTTFSYYYNKTDNERERSYTIANTFWVLFTLGITMLVVLLIVFNVPFLMKDNSLHQYALWIGLWSMATIIGSYLENLFVSIKKAKIYSIINLSYYFGYFVIIGLTLYTTKELLLTIELIAFFELMRVTILHLYFHISHGMSWKVNTPLLKEQLRYTGAVGAVTAIDVITQSSDKVIIWLFYSVELFAVYSIASKEIPFMSIITVAVITAMLPRLGKLYSIRSQKIEALRLWSESSRMLALVMFPIFWILLFYHQEFITLLYSSVYLSGSSIFLIYLLKFPLRFTVFYTPLLISGNQKLLLINTIITVISNIVLGLIFMALFGYLGVAAASVLSCFIGIYLQQKDVCKVFEIPQRELLPYKSILTTFLSSGLTAGAVYAVLSLLPGNQLFHFIAGGIVTMLICGILALARKEISYSFLLNKPLALRMRR</sequence>
<feature type="transmembrane region" description="Helical" evidence="6">
    <location>
        <begin position="315"/>
        <end position="333"/>
    </location>
</feature>
<dbReference type="PANTHER" id="PTHR30250:SF11">
    <property type="entry name" value="O-ANTIGEN TRANSPORTER-RELATED"/>
    <property type="match status" value="1"/>
</dbReference>
<dbReference type="InterPro" id="IPR050833">
    <property type="entry name" value="Poly_Biosynth_Transport"/>
</dbReference>
<evidence type="ECO:0000256" key="4">
    <source>
        <dbReference type="ARBA" id="ARBA00022989"/>
    </source>
</evidence>
<evidence type="ECO:0000313" key="8">
    <source>
        <dbReference type="Proteomes" id="UP000239663"/>
    </source>
</evidence>
<keyword evidence="4 6" id="KW-1133">Transmembrane helix</keyword>
<evidence type="ECO:0000256" key="3">
    <source>
        <dbReference type="ARBA" id="ARBA00022692"/>
    </source>
</evidence>
<evidence type="ECO:0000256" key="5">
    <source>
        <dbReference type="ARBA" id="ARBA00023136"/>
    </source>
</evidence>
<evidence type="ECO:0000256" key="6">
    <source>
        <dbReference type="SAM" id="Phobius"/>
    </source>
</evidence>
<feature type="transmembrane region" description="Helical" evidence="6">
    <location>
        <begin position="254"/>
        <end position="271"/>
    </location>
</feature>
<feature type="transmembrane region" description="Helical" evidence="6">
    <location>
        <begin position="231"/>
        <end position="248"/>
    </location>
</feature>
<feature type="transmembrane region" description="Helical" evidence="6">
    <location>
        <begin position="113"/>
        <end position="130"/>
    </location>
</feature>
<feature type="transmembrane region" description="Helical" evidence="6">
    <location>
        <begin position="37"/>
        <end position="54"/>
    </location>
</feature>
<comment type="subcellular location">
    <subcellularLocation>
        <location evidence="1">Cell membrane</location>
        <topology evidence="1">Multi-pass membrane protein</topology>
    </subcellularLocation>
</comment>
<organism evidence="7 8">
    <name type="scientific">Pradoshia eiseniae</name>
    <dbReference type="NCBI Taxonomy" id="2064768"/>
    <lineage>
        <taxon>Bacteria</taxon>
        <taxon>Bacillati</taxon>
        <taxon>Bacillota</taxon>
        <taxon>Bacilli</taxon>
        <taxon>Bacillales</taxon>
        <taxon>Bacillaceae</taxon>
        <taxon>Pradoshia</taxon>
    </lineage>
</organism>
<feature type="transmembrane region" description="Helical" evidence="6">
    <location>
        <begin position="12"/>
        <end position="31"/>
    </location>
</feature>
<feature type="transmembrane region" description="Helical" evidence="6">
    <location>
        <begin position="292"/>
        <end position="309"/>
    </location>
</feature>
<feature type="transmembrane region" description="Helical" evidence="6">
    <location>
        <begin position="354"/>
        <end position="373"/>
    </location>
</feature>
<feature type="transmembrane region" description="Helical" evidence="6">
    <location>
        <begin position="417"/>
        <end position="438"/>
    </location>
</feature>
<feature type="transmembrane region" description="Helical" evidence="6">
    <location>
        <begin position="444"/>
        <end position="464"/>
    </location>
</feature>
<dbReference type="PANTHER" id="PTHR30250">
    <property type="entry name" value="PST FAMILY PREDICTED COLANIC ACID TRANSPORTER"/>
    <property type="match status" value="1"/>
</dbReference>
<keyword evidence="2" id="KW-1003">Cell membrane</keyword>
<feature type="transmembrane region" description="Helical" evidence="6">
    <location>
        <begin position="169"/>
        <end position="190"/>
    </location>
</feature>
<feature type="transmembrane region" description="Helical" evidence="6">
    <location>
        <begin position="75"/>
        <end position="101"/>
    </location>
</feature>
<accession>A0A2S7N0B4</accession>
<dbReference type="RefSeq" id="WP_104849208.1">
    <property type="nucleotide sequence ID" value="NZ_PKOZ01000004.1"/>
</dbReference>
<keyword evidence="3 6" id="KW-0812">Transmembrane</keyword>